<feature type="compositionally biased region" description="Low complexity" evidence="1">
    <location>
        <begin position="1410"/>
        <end position="1420"/>
    </location>
</feature>
<feature type="compositionally biased region" description="Polar residues" evidence="1">
    <location>
        <begin position="1394"/>
        <end position="1409"/>
    </location>
</feature>
<reference evidence="2" key="1">
    <citation type="submission" date="2021-01" db="EMBL/GenBank/DDBJ databases">
        <authorList>
            <person name="Kaushik A."/>
        </authorList>
    </citation>
    <scope>NUCLEOTIDE SEQUENCE</scope>
    <source>
        <strain evidence="2">AG3-1AP</strain>
    </source>
</reference>
<dbReference type="PANTHER" id="PTHR24216:SF8">
    <property type="entry name" value="PAXILLIN, ISOFORM F"/>
    <property type="match status" value="1"/>
</dbReference>
<feature type="compositionally biased region" description="Polar residues" evidence="1">
    <location>
        <begin position="145"/>
        <end position="160"/>
    </location>
</feature>
<feature type="region of interest" description="Disordered" evidence="1">
    <location>
        <begin position="712"/>
        <end position="837"/>
    </location>
</feature>
<dbReference type="PANTHER" id="PTHR24216">
    <property type="entry name" value="PAXILLIN-RELATED"/>
    <property type="match status" value="1"/>
</dbReference>
<feature type="compositionally biased region" description="Polar residues" evidence="1">
    <location>
        <begin position="749"/>
        <end position="765"/>
    </location>
</feature>
<evidence type="ECO:0000313" key="3">
    <source>
        <dbReference type="Proteomes" id="UP000663831"/>
    </source>
</evidence>
<feature type="compositionally biased region" description="Low complexity" evidence="1">
    <location>
        <begin position="1211"/>
        <end position="1231"/>
    </location>
</feature>
<dbReference type="EMBL" id="CAJMWV010000579">
    <property type="protein sequence ID" value="CAE6405286.1"/>
    <property type="molecule type" value="Genomic_DNA"/>
</dbReference>
<feature type="region of interest" description="Disordered" evidence="1">
    <location>
        <begin position="134"/>
        <end position="161"/>
    </location>
</feature>
<feature type="compositionally biased region" description="Basic and acidic residues" evidence="1">
    <location>
        <begin position="8"/>
        <end position="41"/>
    </location>
</feature>
<protein>
    <submittedName>
        <fullName evidence="2">Uncharacterized protein</fullName>
    </submittedName>
</protein>
<feature type="compositionally biased region" description="Acidic residues" evidence="1">
    <location>
        <begin position="790"/>
        <end position="801"/>
    </location>
</feature>
<name>A0A8H3AAL0_9AGAM</name>
<dbReference type="Proteomes" id="UP000663831">
    <property type="component" value="Unassembled WGS sequence"/>
</dbReference>
<feature type="compositionally biased region" description="Low complexity" evidence="1">
    <location>
        <begin position="1286"/>
        <end position="1318"/>
    </location>
</feature>
<comment type="caution">
    <text evidence="2">The sequence shown here is derived from an EMBL/GenBank/DDBJ whole genome shotgun (WGS) entry which is preliminary data.</text>
</comment>
<feature type="compositionally biased region" description="Basic and acidic residues" evidence="1">
    <location>
        <begin position="802"/>
        <end position="819"/>
    </location>
</feature>
<feature type="region of interest" description="Disordered" evidence="1">
    <location>
        <begin position="1184"/>
        <end position="1445"/>
    </location>
</feature>
<feature type="region of interest" description="Disordered" evidence="1">
    <location>
        <begin position="565"/>
        <end position="589"/>
    </location>
</feature>
<feature type="region of interest" description="Disordered" evidence="1">
    <location>
        <begin position="1"/>
        <end position="41"/>
    </location>
</feature>
<accession>A0A8H3AAL0</accession>
<evidence type="ECO:0000256" key="1">
    <source>
        <dbReference type="SAM" id="MobiDB-lite"/>
    </source>
</evidence>
<evidence type="ECO:0000313" key="2">
    <source>
        <dbReference type="EMBL" id="CAE6405286.1"/>
    </source>
</evidence>
<feature type="compositionally biased region" description="Pro residues" evidence="1">
    <location>
        <begin position="1319"/>
        <end position="1330"/>
    </location>
</feature>
<proteinExistence type="predicted"/>
<organism evidence="2 3">
    <name type="scientific">Rhizoctonia solani</name>
    <dbReference type="NCBI Taxonomy" id="456999"/>
    <lineage>
        <taxon>Eukaryota</taxon>
        <taxon>Fungi</taxon>
        <taxon>Dikarya</taxon>
        <taxon>Basidiomycota</taxon>
        <taxon>Agaricomycotina</taxon>
        <taxon>Agaricomycetes</taxon>
        <taxon>Cantharellales</taxon>
        <taxon>Ceratobasidiaceae</taxon>
        <taxon>Rhizoctonia</taxon>
    </lineage>
</organism>
<sequence>MPGPSSPETKKKAQLAKEKKQRERSESPMRGPPKKDYRPADDSIIWTLPENVTEPEKRWWDTFVGKGKAFEKHRGPRGAHNGARAWTRGMFCTKWWSEFYPQYADVSDEDKIYYFAKMKIGQQIYSYLDNTTRREDTTEAEHPLGNTSASSNTTPKTSSLKLPRLKRKVLAHDQWRRSNIGVYRARIDKHTAEFGQPNVGERRALSSAEFKELPEAEKAKWHENADNALKEAREAAKLADPKARADFMKPYLKEFRWMLEDLEQLAGVKMCALILHETSEGKYRITRELSDGIKDFGKSPALVSAMGAFQKWYQDTANTTVDNPVPLPTVYPDYANNYIPLLPDFTGISLDPARHLMRIYINAMFRFQGAVGKVMWKEIKEALDYWIDPALLPAAFDDPSHLALPVVLVWLDFFRQSQCQEGDVPMVPRFQFRRVPAGLNPIEKSQSQEVTREEGVYKGKKSMILVFDQPVTKCHHPDGMNYSDDSLNFAEFLNTGLTKPDLDGIDLPEEWMLLPILGTDTPEPLIPEAVEKHTRDLANRLPEAQIRVATRLLQAQDEHEAHLPATHPQGVYQGDEPPPKLIPPKPDSDSWPTSMWPHSDYFKNPLKVAYEGTIAQYEKWLEHVAKVLVHEPSGTLYGGKNGVVCVVRSLLQLLFTFSAVRGDFDPPEPMPEGYNTARFPINQWPLLLEWIEEWTTAIEASTAILQKTSGERRKGLAALRSTTDDDEPTSHDRAPVFPPPPSPVCINSVDPTSPAESSQAPATKKSTIKKRATLKSSIPKGKGKGPALGSDEEPEASAESEDEKHSREINFEELDRTSQDEMSDEDHGSNIGGELDDQFQPGDLLGIRAKYNYDVNLPQQTVRGTGSITVLSNAGYSPTDSVFGKFTDLPELIPSRVTTPEGVVKLILAFKVEAKQVKDRYIKFGADNPKAPNELRQQWILASKQWAPAEFQPIFQWLFTVREVWMRAQALAPLVFSQATAIGYVLREGLQFHTIADTIIRKGVFTDPLVSRDHLKELVRESKVLTVELQWILECLLEWNAFSSHHYNEMKGDFIRDRPPHTLTETAALCQATLEFRDQAMELRNTMRLNLGKLWRAQLKDYKSPKNEEVPGFYFSFGAPDAQGIESVSLRSNLEHLQDVLAASTIQDEVFEISLAPVASTSNQSDNPSPSTHSVAAAIATAPHTSPAPVAPRPAQVVTKPTAPTAELPRPTAETLPTIAEAATEAAVTTPTPRPRPRPKMRPPPSTGPAEEPIASPSKEDSAAAATTTAPPAPVAPSPAQVITKPTTPTAELPTPAAETLPSIAEAATEAAETTSTPRPRPIMRPPPSTGPAEGPIASPSREDPPAQQLSGTQGSAEVPSIELETTDLGVKRKRGPNSPKAPTRASTRKRVQTRIQDGTQASVETQEMTTAGAPTPRATRSQRKAQNTGSVPETVARSLRSRKK</sequence>
<gene>
    <name evidence="2" type="ORF">RDB_LOCUS17502</name>
</gene>